<name>A0AAV5CZ51_ELECO</name>
<dbReference type="PANTHER" id="PTHR30540:SF116">
    <property type="entry name" value="POTASSIUM TRANSPORTER"/>
    <property type="match status" value="1"/>
</dbReference>
<protein>
    <submittedName>
        <fullName evidence="1">Uncharacterized protein</fullName>
    </submittedName>
</protein>
<keyword evidence="2" id="KW-1185">Reference proteome</keyword>
<evidence type="ECO:0000313" key="2">
    <source>
        <dbReference type="Proteomes" id="UP001054889"/>
    </source>
</evidence>
<gene>
    <name evidence="1" type="primary">ga20474</name>
    <name evidence="1" type="ORF">PR202_ga20474</name>
</gene>
<accession>A0AAV5CZ51</accession>
<proteinExistence type="predicted"/>
<dbReference type="PANTHER" id="PTHR30540">
    <property type="entry name" value="OSMOTIC STRESS POTASSIUM TRANSPORTER"/>
    <property type="match status" value="1"/>
</dbReference>
<organism evidence="1 2">
    <name type="scientific">Eleusine coracana subsp. coracana</name>
    <dbReference type="NCBI Taxonomy" id="191504"/>
    <lineage>
        <taxon>Eukaryota</taxon>
        <taxon>Viridiplantae</taxon>
        <taxon>Streptophyta</taxon>
        <taxon>Embryophyta</taxon>
        <taxon>Tracheophyta</taxon>
        <taxon>Spermatophyta</taxon>
        <taxon>Magnoliopsida</taxon>
        <taxon>Liliopsida</taxon>
        <taxon>Poales</taxon>
        <taxon>Poaceae</taxon>
        <taxon>PACMAD clade</taxon>
        <taxon>Chloridoideae</taxon>
        <taxon>Cynodonteae</taxon>
        <taxon>Eleusininae</taxon>
        <taxon>Eleusine</taxon>
    </lineage>
</organism>
<dbReference type="AlphaFoldDB" id="A0AAV5CZ51"/>
<reference evidence="1" key="1">
    <citation type="journal article" date="2018" name="DNA Res.">
        <title>Multiple hybrid de novo genome assembly of finger millet, an orphan allotetraploid crop.</title>
        <authorList>
            <person name="Hatakeyama M."/>
            <person name="Aluri S."/>
            <person name="Balachadran M.T."/>
            <person name="Sivarajan S.R."/>
            <person name="Patrignani A."/>
            <person name="Gruter S."/>
            <person name="Poveda L."/>
            <person name="Shimizu-Inatsugi R."/>
            <person name="Baeten J."/>
            <person name="Francoijs K.J."/>
            <person name="Nataraja K.N."/>
            <person name="Reddy Y.A.N."/>
            <person name="Phadnis S."/>
            <person name="Ravikumar R.L."/>
            <person name="Schlapbach R."/>
            <person name="Sreeman S.M."/>
            <person name="Shimizu K.K."/>
        </authorList>
    </citation>
    <scope>NUCLEOTIDE SEQUENCE</scope>
</reference>
<reference evidence="1" key="2">
    <citation type="submission" date="2021-12" db="EMBL/GenBank/DDBJ databases">
        <title>Resequencing data analysis of finger millet.</title>
        <authorList>
            <person name="Hatakeyama M."/>
            <person name="Aluri S."/>
            <person name="Balachadran M.T."/>
            <person name="Sivarajan S.R."/>
            <person name="Poveda L."/>
            <person name="Shimizu-Inatsugi R."/>
            <person name="Schlapbach R."/>
            <person name="Sreeman S.M."/>
            <person name="Shimizu K.K."/>
        </authorList>
    </citation>
    <scope>NUCLEOTIDE SEQUENCE</scope>
</reference>
<comment type="caution">
    <text evidence="1">The sequence shown here is derived from an EMBL/GenBank/DDBJ whole genome shotgun (WGS) entry which is preliminary data.</text>
</comment>
<evidence type="ECO:0000313" key="1">
    <source>
        <dbReference type="EMBL" id="GJN03070.1"/>
    </source>
</evidence>
<dbReference type="InterPro" id="IPR003855">
    <property type="entry name" value="K+_transporter"/>
</dbReference>
<sequence>MPNHQAEDAMVSSYALDTVSAPMRRAQWMKRSLESSKMAKVAIFLLTILGTSMVISDGVLNPSNICAVCC</sequence>
<dbReference type="EMBL" id="BQKI01000009">
    <property type="protein sequence ID" value="GJN03070.1"/>
    <property type="molecule type" value="Genomic_DNA"/>
</dbReference>
<dbReference type="GO" id="GO:0015079">
    <property type="term" value="F:potassium ion transmembrane transporter activity"/>
    <property type="evidence" value="ECO:0007669"/>
    <property type="project" value="InterPro"/>
</dbReference>
<dbReference type="Proteomes" id="UP001054889">
    <property type="component" value="Unassembled WGS sequence"/>
</dbReference>
<dbReference type="GO" id="GO:0016020">
    <property type="term" value="C:membrane"/>
    <property type="evidence" value="ECO:0007669"/>
    <property type="project" value="InterPro"/>
</dbReference>